<evidence type="ECO:0000313" key="6">
    <source>
        <dbReference type="Proteomes" id="UP000290289"/>
    </source>
</evidence>
<reference evidence="5 6" key="1">
    <citation type="submission" date="2018-10" db="EMBL/GenBank/DDBJ databases">
        <title>A high-quality apple genome assembly.</title>
        <authorList>
            <person name="Hu J."/>
        </authorList>
    </citation>
    <scope>NUCLEOTIDE SEQUENCE [LARGE SCALE GENOMIC DNA]</scope>
    <source>
        <strain evidence="6">cv. HFTH1</strain>
        <tissue evidence="5">Young leaf</tissue>
    </source>
</reference>
<keyword evidence="2" id="KW-0806">Transcription termination</keyword>
<dbReference type="STRING" id="3750.A0A498J2Y7"/>
<keyword evidence="3" id="KW-0809">Transit peptide</keyword>
<keyword evidence="6" id="KW-1185">Reference proteome</keyword>
<comment type="caution">
    <text evidence="5">The sequence shown here is derived from an EMBL/GenBank/DDBJ whole genome shotgun (WGS) entry which is preliminary data.</text>
</comment>
<name>A0A498J2Y7_MALDO</name>
<organism evidence="5 6">
    <name type="scientific">Malus domestica</name>
    <name type="common">Apple</name>
    <name type="synonym">Pyrus malus</name>
    <dbReference type="NCBI Taxonomy" id="3750"/>
    <lineage>
        <taxon>Eukaryota</taxon>
        <taxon>Viridiplantae</taxon>
        <taxon>Streptophyta</taxon>
        <taxon>Embryophyta</taxon>
        <taxon>Tracheophyta</taxon>
        <taxon>Spermatophyta</taxon>
        <taxon>Magnoliopsida</taxon>
        <taxon>eudicotyledons</taxon>
        <taxon>Gunneridae</taxon>
        <taxon>Pentapetalae</taxon>
        <taxon>rosids</taxon>
        <taxon>fabids</taxon>
        <taxon>Rosales</taxon>
        <taxon>Rosaceae</taxon>
        <taxon>Amygdaloideae</taxon>
        <taxon>Maleae</taxon>
        <taxon>Malus</taxon>
    </lineage>
</organism>
<dbReference type="Pfam" id="PF02536">
    <property type="entry name" value="mTERF"/>
    <property type="match status" value="1"/>
</dbReference>
<dbReference type="EMBL" id="RDQH01000336">
    <property type="protein sequence ID" value="RXH88213.1"/>
    <property type="molecule type" value="Genomic_DNA"/>
</dbReference>
<proteinExistence type="inferred from homology"/>
<dbReference type="GO" id="GO:0006353">
    <property type="term" value="P:DNA-templated transcription termination"/>
    <property type="evidence" value="ECO:0007669"/>
    <property type="project" value="UniProtKB-KW"/>
</dbReference>
<evidence type="ECO:0000256" key="2">
    <source>
        <dbReference type="ARBA" id="ARBA00022472"/>
    </source>
</evidence>
<evidence type="ECO:0000256" key="3">
    <source>
        <dbReference type="ARBA" id="ARBA00022946"/>
    </source>
</evidence>
<feature type="region of interest" description="Disordered" evidence="4">
    <location>
        <begin position="11"/>
        <end position="30"/>
    </location>
</feature>
<dbReference type="PANTHER" id="PTHR13068:SF139">
    <property type="entry name" value="TRANSCRIPTION TERMINATION FACTOR MTEF1, CHLOROPLASTIC"/>
    <property type="match status" value="1"/>
</dbReference>
<dbReference type="InterPro" id="IPR038538">
    <property type="entry name" value="MTERF_sf"/>
</dbReference>
<evidence type="ECO:0000313" key="5">
    <source>
        <dbReference type="EMBL" id="RXH88213.1"/>
    </source>
</evidence>
<protein>
    <submittedName>
        <fullName evidence="5">Uncharacterized protein</fullName>
    </submittedName>
</protein>
<keyword evidence="2" id="KW-0804">Transcription</keyword>
<evidence type="ECO:0000256" key="4">
    <source>
        <dbReference type="SAM" id="MobiDB-lite"/>
    </source>
</evidence>
<evidence type="ECO:0000256" key="1">
    <source>
        <dbReference type="ARBA" id="ARBA00007692"/>
    </source>
</evidence>
<dbReference type="GO" id="GO:0003676">
    <property type="term" value="F:nucleic acid binding"/>
    <property type="evidence" value="ECO:0007669"/>
    <property type="project" value="InterPro"/>
</dbReference>
<dbReference type="SMART" id="SM00733">
    <property type="entry name" value="Mterf"/>
    <property type="match status" value="5"/>
</dbReference>
<accession>A0A498J2Y7</accession>
<dbReference type="AlphaFoldDB" id="A0A498J2Y7"/>
<keyword evidence="2" id="KW-0805">Transcription regulation</keyword>
<dbReference type="Gene3D" id="1.25.70.10">
    <property type="entry name" value="Transcription termination factor 3, mitochondrial"/>
    <property type="match status" value="1"/>
</dbReference>
<dbReference type="InterPro" id="IPR003690">
    <property type="entry name" value="MTERF"/>
</dbReference>
<sequence>MPLLHTLSIIPPPSPSSSSSSSSIATLNPNPHPPSHFIKFRTSYRENLRYLKTLRIISPETSPKKLPLPDATDQILATVGFLKSKGFTDPDFPRLAFLSPKLFSPSLDPTDIAPVFDFLASDLSADPAFSCGLILRCPDLLFADVEFCLRPTLYYLEQLGIDKPKSPSNLNAHLLNTRVEKLKKKMRFLRSLGLSYEEAANVCARLPAIFGYSVEDNLRPKYEYLVKDMGRSVEELKKFPQYFGFSLEKRIVPRHLHLKERNVEIPLNRMLLWSDQKFYTKWK</sequence>
<comment type="similarity">
    <text evidence="1">Belongs to the mTERF family.</text>
</comment>
<gene>
    <name evidence="5" type="ORF">DVH24_042284</name>
</gene>
<dbReference type="PANTHER" id="PTHR13068">
    <property type="entry name" value="CGI-12 PROTEIN-RELATED"/>
    <property type="match status" value="1"/>
</dbReference>
<dbReference type="Proteomes" id="UP000290289">
    <property type="component" value="Chromosome 10"/>
</dbReference>